<comment type="caution">
    <text evidence="2">The sequence shown here is derived from an EMBL/GenBank/DDBJ whole genome shotgun (WGS) entry which is preliminary data.</text>
</comment>
<keyword evidence="1" id="KW-1133">Transmembrane helix</keyword>
<keyword evidence="1" id="KW-0472">Membrane</keyword>
<keyword evidence="3" id="KW-1185">Reference proteome</keyword>
<sequence length="150" mass="17122">MKENPNDISSHTFRAFKQCCDPCGNEANIAIFLFIVFLAMSVTRHMPMALSLPVMTIFASHPQPSHRLHRQLCRHVSTRLNINLNTRNGCPLMPTIDNTRRCEVAAWSLHGRNKALAYVFTNLWDGMEIWSSLGVTDVSRMVFSWMRGSQ</sequence>
<evidence type="ECO:0000313" key="3">
    <source>
        <dbReference type="Proteomes" id="UP000193411"/>
    </source>
</evidence>
<dbReference type="EMBL" id="MCFL01000045">
    <property type="protein sequence ID" value="ORZ32557.1"/>
    <property type="molecule type" value="Genomic_DNA"/>
</dbReference>
<keyword evidence="1" id="KW-0812">Transmembrane</keyword>
<proteinExistence type="predicted"/>
<reference evidence="2 3" key="1">
    <citation type="submission" date="2016-07" db="EMBL/GenBank/DDBJ databases">
        <title>Pervasive Adenine N6-methylation of Active Genes in Fungi.</title>
        <authorList>
            <consortium name="DOE Joint Genome Institute"/>
            <person name="Mondo S.J."/>
            <person name="Dannebaum R.O."/>
            <person name="Kuo R.C."/>
            <person name="Labutti K."/>
            <person name="Haridas S."/>
            <person name="Kuo A."/>
            <person name="Salamov A."/>
            <person name="Ahrendt S.R."/>
            <person name="Lipzen A."/>
            <person name="Sullivan W."/>
            <person name="Andreopoulos W.B."/>
            <person name="Clum A."/>
            <person name="Lindquist E."/>
            <person name="Daum C."/>
            <person name="Ramamoorthy G.K."/>
            <person name="Gryganskyi A."/>
            <person name="Culley D."/>
            <person name="Magnuson J.K."/>
            <person name="James T.Y."/>
            <person name="O'Malley M.A."/>
            <person name="Stajich J.E."/>
            <person name="Spatafora J.W."/>
            <person name="Visel A."/>
            <person name="Grigoriev I.V."/>
        </authorList>
    </citation>
    <scope>NUCLEOTIDE SEQUENCE [LARGE SCALE GENOMIC DNA]</scope>
    <source>
        <strain evidence="2 3">PL171</strain>
    </source>
</reference>
<evidence type="ECO:0000256" key="1">
    <source>
        <dbReference type="SAM" id="Phobius"/>
    </source>
</evidence>
<name>A0A1Y2HD90_9FUNG</name>
<dbReference type="AlphaFoldDB" id="A0A1Y2HD90"/>
<gene>
    <name evidence="2" type="ORF">BCR44DRAFT_1236826</name>
</gene>
<protein>
    <submittedName>
        <fullName evidence="2">Uncharacterized protein</fullName>
    </submittedName>
</protein>
<accession>A0A1Y2HD90</accession>
<dbReference type="Proteomes" id="UP000193411">
    <property type="component" value="Unassembled WGS sequence"/>
</dbReference>
<evidence type="ECO:0000313" key="2">
    <source>
        <dbReference type="EMBL" id="ORZ32557.1"/>
    </source>
</evidence>
<feature type="transmembrane region" description="Helical" evidence="1">
    <location>
        <begin position="27"/>
        <end position="43"/>
    </location>
</feature>
<organism evidence="2 3">
    <name type="scientific">Catenaria anguillulae PL171</name>
    <dbReference type="NCBI Taxonomy" id="765915"/>
    <lineage>
        <taxon>Eukaryota</taxon>
        <taxon>Fungi</taxon>
        <taxon>Fungi incertae sedis</taxon>
        <taxon>Blastocladiomycota</taxon>
        <taxon>Blastocladiomycetes</taxon>
        <taxon>Blastocladiales</taxon>
        <taxon>Catenariaceae</taxon>
        <taxon>Catenaria</taxon>
    </lineage>
</organism>